<keyword evidence="2" id="KW-1185">Reference proteome</keyword>
<accession>A0A563W471</accession>
<dbReference type="GO" id="GO:0009036">
    <property type="term" value="F:type II site-specific deoxyribonuclease activity"/>
    <property type="evidence" value="ECO:0007669"/>
    <property type="project" value="InterPro"/>
</dbReference>
<dbReference type="OrthoDB" id="582208at2"/>
<protein>
    <submittedName>
        <fullName evidence="1">Uncharacterized protein</fullName>
    </submittedName>
</protein>
<evidence type="ECO:0000313" key="1">
    <source>
        <dbReference type="EMBL" id="VEP18499.1"/>
    </source>
</evidence>
<reference evidence="1 2" key="1">
    <citation type="submission" date="2019-01" db="EMBL/GenBank/DDBJ databases">
        <authorList>
            <person name="Brito A."/>
        </authorList>
    </citation>
    <scope>NUCLEOTIDE SEQUENCE [LARGE SCALE GENOMIC DNA]</scope>
    <source>
        <strain evidence="1">1</strain>
    </source>
</reference>
<name>A0A563W471_9CYAN</name>
<dbReference type="InterPro" id="IPR019064">
    <property type="entry name" value="Restrct_endonuc_II_NlaIV"/>
</dbReference>
<organism evidence="1 2">
    <name type="scientific">Hyella patelloides LEGE 07179</name>
    <dbReference type="NCBI Taxonomy" id="945734"/>
    <lineage>
        <taxon>Bacteria</taxon>
        <taxon>Bacillati</taxon>
        <taxon>Cyanobacteriota</taxon>
        <taxon>Cyanophyceae</taxon>
        <taxon>Pleurocapsales</taxon>
        <taxon>Hyellaceae</taxon>
        <taxon>Hyella</taxon>
    </lineage>
</organism>
<dbReference type="Pfam" id="PF09564">
    <property type="entry name" value="RE_NgoBV"/>
    <property type="match status" value="1"/>
</dbReference>
<dbReference type="AlphaFoldDB" id="A0A563W471"/>
<dbReference type="EMBL" id="CAACVJ010000687">
    <property type="protein sequence ID" value="VEP18499.1"/>
    <property type="molecule type" value="Genomic_DNA"/>
</dbReference>
<sequence>MFLTAAQIYDLLIENKITNSFGNIKFEFLNLSVNIREKSAIGDLFQEWFAQWLETNDIEYRTPTNTQEFPDFLLDSQSNIKNLLEVKTFDYSRSANFDVANFEAYNRSLRTQAYRLDADYLIFAYLLLDGQFKIEKLWLKKIWQITGKSDKYPMKCQIKQGTIYNIRPVSWYSQRAKFKPFNNRLEFVEALHQTLMKYPKTQVSSNDWLNSVLQNYLSHTGQRL</sequence>
<proteinExistence type="predicted"/>
<evidence type="ECO:0000313" key="2">
    <source>
        <dbReference type="Proteomes" id="UP000320055"/>
    </source>
</evidence>
<gene>
    <name evidence="1" type="ORF">H1P_80054</name>
</gene>
<dbReference type="RefSeq" id="WP_144863648.1">
    <property type="nucleotide sequence ID" value="NZ_LR213772.1"/>
</dbReference>
<dbReference type="Proteomes" id="UP000320055">
    <property type="component" value="Unassembled WGS sequence"/>
</dbReference>